<dbReference type="Gramene" id="Mp4g16440.1">
    <property type="protein sequence ID" value="Mp4g16440.1.cds1"/>
    <property type="gene ID" value="Mp4g16440"/>
</dbReference>
<keyword evidence="3" id="KW-1185">Reference proteome</keyword>
<accession>A0A2R6WVX0</accession>
<dbReference type="Proteomes" id="UP000244005">
    <property type="component" value="Unassembled WGS sequence"/>
</dbReference>
<name>A0A2R6WVX0_MARPO</name>
<organism evidence="2 3">
    <name type="scientific">Marchantia polymorpha</name>
    <name type="common">Common liverwort</name>
    <name type="synonym">Marchantia aquatica</name>
    <dbReference type="NCBI Taxonomy" id="3197"/>
    <lineage>
        <taxon>Eukaryota</taxon>
        <taxon>Viridiplantae</taxon>
        <taxon>Streptophyta</taxon>
        <taxon>Embryophyta</taxon>
        <taxon>Marchantiophyta</taxon>
        <taxon>Marchantiopsida</taxon>
        <taxon>Marchantiidae</taxon>
        <taxon>Marchantiales</taxon>
        <taxon>Marchantiaceae</taxon>
        <taxon>Marchantia</taxon>
    </lineage>
</organism>
<dbReference type="EMBL" id="KZ772726">
    <property type="protein sequence ID" value="PTQ38008.1"/>
    <property type="molecule type" value="Genomic_DNA"/>
</dbReference>
<sequence>MREPGELRPQAGQGPSPDLSRVMSMTSAVANQSVHGRTDGCLLTLALTRRPGQRCATFSTQRNLVRTVHEVVEGATLMRTCLSLRCSRSFPFLFLFRPFASHDADSQHAYCTAQSLPRPAAALL</sequence>
<evidence type="ECO:0000313" key="2">
    <source>
        <dbReference type="EMBL" id="PTQ38008.1"/>
    </source>
</evidence>
<dbReference type="AlphaFoldDB" id="A0A2R6WVX0"/>
<feature type="region of interest" description="Disordered" evidence="1">
    <location>
        <begin position="1"/>
        <end position="21"/>
    </location>
</feature>
<reference evidence="3" key="1">
    <citation type="journal article" date="2017" name="Cell">
        <title>Insights into land plant evolution garnered from the Marchantia polymorpha genome.</title>
        <authorList>
            <person name="Bowman J.L."/>
            <person name="Kohchi T."/>
            <person name="Yamato K.T."/>
            <person name="Jenkins J."/>
            <person name="Shu S."/>
            <person name="Ishizaki K."/>
            <person name="Yamaoka S."/>
            <person name="Nishihama R."/>
            <person name="Nakamura Y."/>
            <person name="Berger F."/>
            <person name="Adam C."/>
            <person name="Aki S.S."/>
            <person name="Althoff F."/>
            <person name="Araki T."/>
            <person name="Arteaga-Vazquez M.A."/>
            <person name="Balasubrmanian S."/>
            <person name="Barry K."/>
            <person name="Bauer D."/>
            <person name="Boehm C.R."/>
            <person name="Briginshaw L."/>
            <person name="Caballero-Perez J."/>
            <person name="Catarino B."/>
            <person name="Chen F."/>
            <person name="Chiyoda S."/>
            <person name="Chovatia M."/>
            <person name="Davies K.M."/>
            <person name="Delmans M."/>
            <person name="Demura T."/>
            <person name="Dierschke T."/>
            <person name="Dolan L."/>
            <person name="Dorantes-Acosta A.E."/>
            <person name="Eklund D.M."/>
            <person name="Florent S.N."/>
            <person name="Flores-Sandoval E."/>
            <person name="Fujiyama A."/>
            <person name="Fukuzawa H."/>
            <person name="Galik B."/>
            <person name="Grimanelli D."/>
            <person name="Grimwood J."/>
            <person name="Grossniklaus U."/>
            <person name="Hamada T."/>
            <person name="Haseloff J."/>
            <person name="Hetherington A.J."/>
            <person name="Higo A."/>
            <person name="Hirakawa Y."/>
            <person name="Hundley H.N."/>
            <person name="Ikeda Y."/>
            <person name="Inoue K."/>
            <person name="Inoue S.I."/>
            <person name="Ishida S."/>
            <person name="Jia Q."/>
            <person name="Kakita M."/>
            <person name="Kanazawa T."/>
            <person name="Kawai Y."/>
            <person name="Kawashima T."/>
            <person name="Kennedy M."/>
            <person name="Kinose K."/>
            <person name="Kinoshita T."/>
            <person name="Kohara Y."/>
            <person name="Koide E."/>
            <person name="Komatsu K."/>
            <person name="Kopischke S."/>
            <person name="Kubo M."/>
            <person name="Kyozuka J."/>
            <person name="Lagercrantz U."/>
            <person name="Lin S.S."/>
            <person name="Lindquist E."/>
            <person name="Lipzen A.M."/>
            <person name="Lu C.W."/>
            <person name="De Luna E."/>
            <person name="Martienssen R.A."/>
            <person name="Minamino N."/>
            <person name="Mizutani M."/>
            <person name="Mizutani M."/>
            <person name="Mochizuki N."/>
            <person name="Monte I."/>
            <person name="Mosher R."/>
            <person name="Nagasaki H."/>
            <person name="Nakagami H."/>
            <person name="Naramoto S."/>
            <person name="Nishitani K."/>
            <person name="Ohtani M."/>
            <person name="Okamoto T."/>
            <person name="Okumura M."/>
            <person name="Phillips J."/>
            <person name="Pollak B."/>
            <person name="Reinders A."/>
            <person name="Rovekamp M."/>
            <person name="Sano R."/>
            <person name="Sawa S."/>
            <person name="Schmid M.W."/>
            <person name="Shirakawa M."/>
            <person name="Solano R."/>
            <person name="Spunde A."/>
            <person name="Suetsugu N."/>
            <person name="Sugano S."/>
            <person name="Sugiyama A."/>
            <person name="Sun R."/>
            <person name="Suzuki Y."/>
            <person name="Takenaka M."/>
            <person name="Takezawa D."/>
            <person name="Tomogane H."/>
            <person name="Tsuzuki M."/>
            <person name="Ueda T."/>
            <person name="Umeda M."/>
            <person name="Ward J.M."/>
            <person name="Watanabe Y."/>
            <person name="Yazaki K."/>
            <person name="Yokoyama R."/>
            <person name="Yoshitake Y."/>
            <person name="Yotsui I."/>
            <person name="Zachgo S."/>
            <person name="Schmutz J."/>
        </authorList>
    </citation>
    <scope>NUCLEOTIDE SEQUENCE [LARGE SCALE GENOMIC DNA]</scope>
    <source>
        <strain evidence="3">Tak-1</strain>
    </source>
</reference>
<protein>
    <submittedName>
        <fullName evidence="2">Uncharacterized protein</fullName>
    </submittedName>
</protein>
<evidence type="ECO:0000313" key="3">
    <source>
        <dbReference type="Proteomes" id="UP000244005"/>
    </source>
</evidence>
<gene>
    <name evidence="2" type="ORF">MARPO_0054s0109</name>
</gene>
<evidence type="ECO:0000256" key="1">
    <source>
        <dbReference type="SAM" id="MobiDB-lite"/>
    </source>
</evidence>
<proteinExistence type="predicted"/>